<feature type="non-terminal residue" evidence="2">
    <location>
        <position position="1"/>
    </location>
</feature>
<evidence type="ECO:0000313" key="2">
    <source>
        <dbReference type="EMBL" id="NXJ83062.1"/>
    </source>
</evidence>
<comment type="caution">
    <text evidence="2">The sequence shown here is derived from an EMBL/GenBank/DDBJ whole genome shotgun (WGS) entry which is preliminary data.</text>
</comment>
<dbReference type="Gene3D" id="2.60.40.690">
    <property type="entry name" value="Alpha-macroglobulin, receptor-binding domain"/>
    <property type="match status" value="1"/>
</dbReference>
<dbReference type="Pfam" id="PF07677">
    <property type="entry name" value="A2M_recep"/>
    <property type="match status" value="1"/>
</dbReference>
<dbReference type="SMART" id="SM01361">
    <property type="entry name" value="A2M_recep"/>
    <property type="match status" value="1"/>
</dbReference>
<dbReference type="InterPro" id="IPR009048">
    <property type="entry name" value="A-macroglobulin_rcpt-bd"/>
</dbReference>
<reference evidence="2 3" key="1">
    <citation type="submission" date="2019-09" db="EMBL/GenBank/DDBJ databases">
        <title>Bird 10,000 Genomes (B10K) Project - Family phase.</title>
        <authorList>
            <person name="Zhang G."/>
        </authorList>
    </citation>
    <scope>NUCLEOTIDE SEQUENCE [LARGE SCALE GENOMIC DNA]</scope>
    <source>
        <strain evidence="2">B10K-DU-007-40</strain>
        <tissue evidence="2">Mixed tissue sample</tissue>
    </source>
</reference>
<dbReference type="OrthoDB" id="9998011at2759"/>
<evidence type="ECO:0000313" key="3">
    <source>
        <dbReference type="Proteomes" id="UP000550660"/>
    </source>
</evidence>
<dbReference type="EMBL" id="VXAG01001190">
    <property type="protein sequence ID" value="NXJ83062.1"/>
    <property type="molecule type" value="Genomic_DNA"/>
</dbReference>
<accession>A0A7L0ELY1</accession>
<evidence type="ECO:0000259" key="1">
    <source>
        <dbReference type="SMART" id="SM01361"/>
    </source>
</evidence>
<feature type="non-terminal residue" evidence="2">
    <location>
        <position position="91"/>
    </location>
</feature>
<dbReference type="PANTHER" id="PTHR11412">
    <property type="entry name" value="MACROGLOBULIN / COMPLEMENT"/>
    <property type="match status" value="1"/>
</dbReference>
<sequence length="91" mass="10443">MVILEVSLLSGFVLAPRSRMLLESRTIIKKIETKADVVYIYLDKLNDESQTFVLQLEQVIQMKNVKPASIKVYDYYQPGELQVPSYSGFLV</sequence>
<dbReference type="AlphaFoldDB" id="A0A7L0ELY1"/>
<organism evidence="2 3">
    <name type="scientific">Trogon melanurus</name>
    <name type="common">Black-tailed trogon</name>
    <dbReference type="NCBI Taxonomy" id="56311"/>
    <lineage>
        <taxon>Eukaryota</taxon>
        <taxon>Metazoa</taxon>
        <taxon>Chordata</taxon>
        <taxon>Craniata</taxon>
        <taxon>Vertebrata</taxon>
        <taxon>Euteleostomi</taxon>
        <taxon>Archelosauria</taxon>
        <taxon>Archosauria</taxon>
        <taxon>Dinosauria</taxon>
        <taxon>Saurischia</taxon>
        <taxon>Theropoda</taxon>
        <taxon>Coelurosauria</taxon>
        <taxon>Aves</taxon>
        <taxon>Neognathae</taxon>
        <taxon>Neoaves</taxon>
        <taxon>Telluraves</taxon>
        <taxon>Coraciimorphae</taxon>
        <taxon>Trogoniformes</taxon>
        <taxon>Trogonidae</taxon>
        <taxon>Trogon</taxon>
    </lineage>
</organism>
<proteinExistence type="predicted"/>
<feature type="domain" description="Alpha-macroglobulin receptor-binding" evidence="1">
    <location>
        <begin position="1"/>
        <end position="86"/>
    </location>
</feature>
<keyword evidence="3" id="KW-1185">Reference proteome</keyword>
<dbReference type="InterPro" id="IPR036595">
    <property type="entry name" value="A-macroglobulin_rcpt-bd_sf"/>
</dbReference>
<dbReference type="Proteomes" id="UP000550660">
    <property type="component" value="Unassembled WGS sequence"/>
</dbReference>
<dbReference type="InterPro" id="IPR050473">
    <property type="entry name" value="A2M/Complement_sys"/>
</dbReference>
<dbReference type="SUPFAM" id="SSF49410">
    <property type="entry name" value="Alpha-macroglobulin receptor domain"/>
    <property type="match status" value="1"/>
</dbReference>
<name>A0A7L0ELY1_TROML</name>
<protein>
    <submittedName>
        <fullName evidence="2">A2ML1 protein</fullName>
    </submittedName>
</protein>
<gene>
    <name evidence="2" type="primary">A2ml1_0</name>
    <name evidence="2" type="ORF">TROMEL_R15300</name>
</gene>
<dbReference type="PANTHER" id="PTHR11412:SF182">
    <property type="entry name" value="ALPHA-2-MACROGLOBULIN-LIKE PROTEIN 1"/>
    <property type="match status" value="1"/>
</dbReference>
<dbReference type="GO" id="GO:0005576">
    <property type="term" value="C:extracellular region"/>
    <property type="evidence" value="ECO:0007669"/>
    <property type="project" value="InterPro"/>
</dbReference>